<sequence>MGRLDRSDTTASQKKDVKQCLPYVPLLLEAQFSPSQSLIRIFDSVTLLVFQVSMSGGDCLPSDDTIFSCAMGAFTNI</sequence>
<accession>A0A2H1VXR9</accession>
<protein>
    <submittedName>
        <fullName evidence="1">SFRICE_006323</fullName>
    </submittedName>
</protein>
<evidence type="ECO:0000313" key="1">
    <source>
        <dbReference type="EMBL" id="SOQ45282.1"/>
    </source>
</evidence>
<organism evidence="1">
    <name type="scientific">Spodoptera frugiperda</name>
    <name type="common">Fall armyworm</name>
    <dbReference type="NCBI Taxonomy" id="7108"/>
    <lineage>
        <taxon>Eukaryota</taxon>
        <taxon>Metazoa</taxon>
        <taxon>Ecdysozoa</taxon>
        <taxon>Arthropoda</taxon>
        <taxon>Hexapoda</taxon>
        <taxon>Insecta</taxon>
        <taxon>Pterygota</taxon>
        <taxon>Neoptera</taxon>
        <taxon>Endopterygota</taxon>
        <taxon>Lepidoptera</taxon>
        <taxon>Glossata</taxon>
        <taxon>Ditrysia</taxon>
        <taxon>Noctuoidea</taxon>
        <taxon>Noctuidae</taxon>
        <taxon>Amphipyrinae</taxon>
        <taxon>Spodoptera</taxon>
    </lineage>
</organism>
<dbReference type="AlphaFoldDB" id="A0A2H1VXR9"/>
<proteinExistence type="predicted"/>
<reference evidence="1" key="1">
    <citation type="submission" date="2016-07" db="EMBL/GenBank/DDBJ databases">
        <authorList>
            <person name="Bretaudeau A."/>
        </authorList>
    </citation>
    <scope>NUCLEOTIDE SEQUENCE</scope>
    <source>
        <strain evidence="1">Rice</strain>
        <tissue evidence="1">Whole body</tissue>
    </source>
</reference>
<gene>
    <name evidence="1" type="ORF">SFRICE_006323</name>
</gene>
<dbReference type="EMBL" id="ODYU01004916">
    <property type="protein sequence ID" value="SOQ45282.1"/>
    <property type="molecule type" value="Genomic_DNA"/>
</dbReference>
<name>A0A2H1VXR9_SPOFR</name>